<reference evidence="1" key="1">
    <citation type="journal article" date="2020" name="mSystems">
        <title>Genome- and Community-Level Interaction Insights into Carbon Utilization and Element Cycling Functions of Hydrothermarchaeota in Hydrothermal Sediment.</title>
        <authorList>
            <person name="Zhou Z."/>
            <person name="Liu Y."/>
            <person name="Xu W."/>
            <person name="Pan J."/>
            <person name="Luo Z.H."/>
            <person name="Li M."/>
        </authorList>
    </citation>
    <scope>NUCLEOTIDE SEQUENCE [LARGE SCALE GENOMIC DNA]</scope>
    <source>
        <strain evidence="1">SpSt-961</strain>
    </source>
</reference>
<dbReference type="AlphaFoldDB" id="A0A7V3VV85"/>
<accession>A0A7V3VV85</accession>
<comment type="caution">
    <text evidence="1">The sequence shown here is derived from an EMBL/GenBank/DDBJ whole genome shotgun (WGS) entry which is preliminary data.</text>
</comment>
<protein>
    <submittedName>
        <fullName evidence="1">Uncharacterized protein</fullName>
    </submittedName>
</protein>
<gene>
    <name evidence="1" type="ORF">ENX68_07415</name>
</gene>
<proteinExistence type="predicted"/>
<name>A0A7V3VV85_UNCW3</name>
<evidence type="ECO:0000313" key="1">
    <source>
        <dbReference type="EMBL" id="HGE78805.1"/>
    </source>
</evidence>
<sequence length="159" mass="16688">MSTQQSNLLNKIIWMLVGLGVCLSAQTLRLDLYPGGYVSAHYGSAHSVIYGQDGNIYAVGGAPGAGKGITFEKTYGAQGIDELGRSGQQTSDNGYVILGSGAESGAEILLLKTDIYGDIVWPKTLGQGIVHFAQQTTDEGYIITGDQKSNLATQGGLNE</sequence>
<dbReference type="EMBL" id="DTOZ01000182">
    <property type="protein sequence ID" value="HGE78805.1"/>
    <property type="molecule type" value="Genomic_DNA"/>
</dbReference>
<organism evidence="1">
    <name type="scientific">candidate division WOR-3 bacterium</name>
    <dbReference type="NCBI Taxonomy" id="2052148"/>
    <lineage>
        <taxon>Bacteria</taxon>
        <taxon>Bacteria division WOR-3</taxon>
    </lineage>
</organism>